<dbReference type="SMART" id="SM00060">
    <property type="entry name" value="FN3"/>
    <property type="match status" value="6"/>
</dbReference>
<evidence type="ECO:0000313" key="14">
    <source>
        <dbReference type="EMBL" id="KDR14377.1"/>
    </source>
</evidence>
<keyword evidence="8" id="KW-1015">Disulfide bond</keyword>
<dbReference type="EMBL" id="KK852886">
    <property type="protein sequence ID" value="KDR14377.1"/>
    <property type="molecule type" value="Genomic_DNA"/>
</dbReference>
<feature type="domain" description="Ig-like" evidence="12">
    <location>
        <begin position="1304"/>
        <end position="1395"/>
    </location>
</feature>
<dbReference type="GO" id="GO:0007411">
    <property type="term" value="P:axon guidance"/>
    <property type="evidence" value="ECO:0007669"/>
    <property type="project" value="TreeGrafter"/>
</dbReference>
<dbReference type="FunFam" id="2.60.40.10:FF:000426">
    <property type="entry name" value="Down syndrome cell adhesion molecule, isoform J"/>
    <property type="match status" value="1"/>
</dbReference>
<feature type="domain" description="Ig-like" evidence="12">
    <location>
        <begin position="501"/>
        <end position="583"/>
    </location>
</feature>
<dbReference type="FunFam" id="2.60.40.10:FF:000093">
    <property type="entry name" value="Down syndrome cell adhesion molecule, isoform B"/>
    <property type="match status" value="1"/>
</dbReference>
<feature type="domain" description="Ig-like" evidence="12">
    <location>
        <begin position="592"/>
        <end position="683"/>
    </location>
</feature>
<comment type="subcellular location">
    <subcellularLocation>
        <location evidence="1">Membrane</location>
        <topology evidence="1">Single-pass membrane protein</topology>
    </subcellularLocation>
</comment>
<feature type="transmembrane region" description="Helical" evidence="11">
    <location>
        <begin position="980"/>
        <end position="999"/>
    </location>
</feature>
<evidence type="ECO:0000256" key="2">
    <source>
        <dbReference type="ARBA" id="ARBA00022692"/>
    </source>
</evidence>
<dbReference type="InterPro" id="IPR007110">
    <property type="entry name" value="Ig-like_dom"/>
</dbReference>
<dbReference type="FunFam" id="2.60.40.10:FF:000333">
    <property type="entry name" value="Down syndrome cell adhesion molecule"/>
    <property type="match status" value="2"/>
</dbReference>
<feature type="non-terminal residue" evidence="14">
    <location>
        <position position="1"/>
    </location>
</feature>
<feature type="domain" description="Ig-like" evidence="12">
    <location>
        <begin position="225"/>
        <end position="304"/>
    </location>
</feature>
<dbReference type="Pfam" id="PF12355">
    <property type="entry name" value="Dscam_C"/>
    <property type="match status" value="1"/>
</dbReference>
<proteinExistence type="predicted"/>
<dbReference type="PANTHER" id="PTHR10075">
    <property type="entry name" value="BASIGIN RELATED"/>
    <property type="match status" value="1"/>
</dbReference>
<feature type="domain" description="Fibronectin type-III" evidence="13">
    <location>
        <begin position="2507"/>
        <end position="2602"/>
    </location>
</feature>
<keyword evidence="4" id="KW-0677">Repeat</keyword>
<dbReference type="InParanoid" id="A0A067QY81"/>
<feature type="transmembrane region" description="Helical" evidence="11">
    <location>
        <begin position="2692"/>
        <end position="2715"/>
    </location>
</feature>
<dbReference type="InterPro" id="IPR003598">
    <property type="entry name" value="Ig_sub2"/>
</dbReference>
<dbReference type="InterPro" id="IPR056754">
    <property type="entry name" value="DSCAM/DSCAML_C"/>
</dbReference>
<dbReference type="GO" id="GO:0030424">
    <property type="term" value="C:axon"/>
    <property type="evidence" value="ECO:0007669"/>
    <property type="project" value="TreeGrafter"/>
</dbReference>
<dbReference type="InterPro" id="IPR013783">
    <property type="entry name" value="Ig-like_fold"/>
</dbReference>
<dbReference type="PROSITE" id="PS50835">
    <property type="entry name" value="IG_LIKE"/>
    <property type="match status" value="19"/>
</dbReference>
<dbReference type="PANTHER" id="PTHR10075:SF53">
    <property type="entry name" value="DOWN SYNDROME CELL ADHESION MOLECULE 1, ISOFORM BQ"/>
    <property type="match status" value="1"/>
</dbReference>
<feature type="domain" description="Ig-like" evidence="12">
    <location>
        <begin position="1526"/>
        <end position="1617"/>
    </location>
</feature>
<reference evidence="14 15" key="1">
    <citation type="journal article" date="2014" name="Nat. Commun.">
        <title>Molecular traces of alternative social organization in a termite genome.</title>
        <authorList>
            <person name="Terrapon N."/>
            <person name="Li C."/>
            <person name="Robertson H.M."/>
            <person name="Ji L."/>
            <person name="Meng X."/>
            <person name="Booth W."/>
            <person name="Chen Z."/>
            <person name="Childers C.P."/>
            <person name="Glastad K.M."/>
            <person name="Gokhale K."/>
            <person name="Gowin J."/>
            <person name="Gronenberg W."/>
            <person name="Hermansen R.A."/>
            <person name="Hu H."/>
            <person name="Hunt B.G."/>
            <person name="Huylmans A.K."/>
            <person name="Khalil S.M."/>
            <person name="Mitchell R.D."/>
            <person name="Munoz-Torres M.C."/>
            <person name="Mustard J.A."/>
            <person name="Pan H."/>
            <person name="Reese J.T."/>
            <person name="Scharf M.E."/>
            <person name="Sun F."/>
            <person name="Vogel H."/>
            <person name="Xiao J."/>
            <person name="Yang W."/>
            <person name="Yang Z."/>
            <person name="Yang Z."/>
            <person name="Zhou J."/>
            <person name="Zhu J."/>
            <person name="Brent C.S."/>
            <person name="Elsik C.G."/>
            <person name="Goodisman M.A."/>
            <person name="Liberles D.A."/>
            <person name="Roe R.M."/>
            <person name="Vargo E.L."/>
            <person name="Vilcinskas A."/>
            <person name="Wang J."/>
            <person name="Bornberg-Bauer E."/>
            <person name="Korb J."/>
            <person name="Zhang G."/>
            <person name="Liebig J."/>
        </authorList>
    </citation>
    <scope>NUCLEOTIDE SEQUENCE [LARGE SCALE GENOMIC DNA]</scope>
    <source>
        <tissue evidence="14">Whole organism</tissue>
    </source>
</reference>
<feature type="domain" description="Ig-like" evidence="12">
    <location>
        <begin position="1018"/>
        <end position="1110"/>
    </location>
</feature>
<feature type="domain" description="Ig-like" evidence="12">
    <location>
        <begin position="312"/>
        <end position="405"/>
    </location>
</feature>
<gene>
    <name evidence="14" type="ORF">L798_10411</name>
</gene>
<feature type="domain" description="Ig-like" evidence="12">
    <location>
        <begin position="130"/>
        <end position="221"/>
    </location>
</feature>
<feature type="domain" description="Ig-like" evidence="12">
    <location>
        <begin position="881"/>
        <end position="973"/>
    </location>
</feature>
<keyword evidence="2 11" id="KW-0812">Transmembrane</keyword>
<dbReference type="Pfam" id="PF25059">
    <property type="entry name" value="FN3_DSCAM-DSCAML_C"/>
    <property type="match status" value="1"/>
</dbReference>
<dbReference type="InterPro" id="IPR003961">
    <property type="entry name" value="FN3_dom"/>
</dbReference>
<feature type="domain" description="Fibronectin type-III" evidence="13">
    <location>
        <begin position="2410"/>
        <end position="2503"/>
    </location>
</feature>
<feature type="domain" description="Fibronectin type-III" evidence="13">
    <location>
        <begin position="2017"/>
        <end position="2117"/>
    </location>
</feature>
<feature type="domain" description="Ig-like" evidence="12">
    <location>
        <begin position="688"/>
        <end position="780"/>
    </location>
</feature>
<name>A0A067QY81_ZOONE</name>
<dbReference type="GO" id="GO:0007156">
    <property type="term" value="P:homophilic cell adhesion via plasma membrane adhesion molecules"/>
    <property type="evidence" value="ECO:0007669"/>
    <property type="project" value="TreeGrafter"/>
</dbReference>
<feature type="domain" description="Ig-like" evidence="12">
    <location>
        <begin position="1717"/>
        <end position="1810"/>
    </location>
</feature>
<evidence type="ECO:0000256" key="3">
    <source>
        <dbReference type="ARBA" id="ARBA00022729"/>
    </source>
</evidence>
<dbReference type="FunFam" id="2.60.40.10:FF:000017">
    <property type="entry name" value="Down syndrome cell adhesion molecule b"/>
    <property type="match status" value="11"/>
</dbReference>
<dbReference type="SMART" id="SM00408">
    <property type="entry name" value="IGc2"/>
    <property type="match status" value="19"/>
</dbReference>
<evidence type="ECO:0000259" key="12">
    <source>
        <dbReference type="PROSITE" id="PS50835"/>
    </source>
</evidence>
<dbReference type="STRING" id="136037.A0A067QY81"/>
<evidence type="ECO:0000256" key="1">
    <source>
        <dbReference type="ARBA" id="ARBA00004167"/>
    </source>
</evidence>
<evidence type="ECO:0000256" key="10">
    <source>
        <dbReference type="SAM" id="MobiDB-lite"/>
    </source>
</evidence>
<dbReference type="OMA" id="YRHSGTY"/>
<dbReference type="CDD" id="cd00063">
    <property type="entry name" value="FN3"/>
    <property type="match status" value="6"/>
</dbReference>
<dbReference type="InterPro" id="IPR013098">
    <property type="entry name" value="Ig_I-set"/>
</dbReference>
<dbReference type="InterPro" id="IPR036116">
    <property type="entry name" value="FN3_sf"/>
</dbReference>
<evidence type="ECO:0000256" key="7">
    <source>
        <dbReference type="ARBA" id="ARBA00023136"/>
    </source>
</evidence>
<dbReference type="InterPro" id="IPR021012">
    <property type="entry name" value="Dscam1_C"/>
</dbReference>
<dbReference type="GO" id="GO:0070593">
    <property type="term" value="P:dendrite self-avoidance"/>
    <property type="evidence" value="ECO:0007669"/>
    <property type="project" value="TreeGrafter"/>
</dbReference>
<keyword evidence="3" id="KW-0732">Signal</keyword>
<dbReference type="Pfam" id="PF07679">
    <property type="entry name" value="I-set"/>
    <property type="match status" value="5"/>
</dbReference>
<dbReference type="FunFam" id="2.60.40.10:FF:000394">
    <property type="entry name" value="Down syndrome cell adhesion molecule, isoform J"/>
    <property type="match status" value="1"/>
</dbReference>
<feature type="domain" description="Ig-like" evidence="12">
    <location>
        <begin position="1815"/>
        <end position="1908"/>
    </location>
</feature>
<keyword evidence="9" id="KW-0393">Immunoglobulin domain</keyword>
<feature type="region of interest" description="Disordered" evidence="10">
    <location>
        <begin position="2850"/>
        <end position="3007"/>
    </location>
</feature>
<dbReference type="FunCoup" id="A0A067QY81">
    <property type="interactions" value="178"/>
</dbReference>
<feature type="domain" description="Ig-like" evidence="12">
    <location>
        <begin position="410"/>
        <end position="494"/>
    </location>
</feature>
<dbReference type="SUPFAM" id="SSF48726">
    <property type="entry name" value="Immunoglobulin"/>
    <property type="match status" value="19"/>
</dbReference>
<dbReference type="FunFam" id="2.60.40.10:FF:000302">
    <property type="entry name" value="Down syndrome cell adhesion molecule, isoform D"/>
    <property type="match status" value="1"/>
</dbReference>
<keyword evidence="6 11" id="KW-1133">Transmembrane helix</keyword>
<dbReference type="InterPro" id="IPR036179">
    <property type="entry name" value="Ig-like_dom_sf"/>
</dbReference>
<feature type="compositionally biased region" description="Basic and acidic residues" evidence="10">
    <location>
        <begin position="2978"/>
        <end position="2995"/>
    </location>
</feature>
<keyword evidence="15" id="KW-1185">Reference proteome</keyword>
<dbReference type="SMART" id="SM00409">
    <property type="entry name" value="IG"/>
    <property type="match status" value="19"/>
</dbReference>
<feature type="domain" description="Ig-like" evidence="12">
    <location>
        <begin position="2320"/>
        <end position="2402"/>
    </location>
</feature>
<protein>
    <submittedName>
        <fullName evidence="14">Down syndrome cell adhesion molecule-like protein</fullName>
    </submittedName>
</protein>
<evidence type="ECO:0000256" key="8">
    <source>
        <dbReference type="ARBA" id="ARBA00023157"/>
    </source>
</evidence>
<dbReference type="FunFam" id="2.60.40.10:FF:000308">
    <property type="entry name" value="Down syndrome cell adhesion molecule, isoform D"/>
    <property type="match status" value="1"/>
</dbReference>
<dbReference type="FunFam" id="2.60.40.10:FF:000410">
    <property type="entry name" value="Down syndrome cell adhesion molecule, isoform H"/>
    <property type="match status" value="1"/>
</dbReference>
<dbReference type="InterPro" id="IPR003599">
    <property type="entry name" value="Ig_sub"/>
</dbReference>
<dbReference type="SUPFAM" id="SSF49265">
    <property type="entry name" value="Fibronectin type III"/>
    <property type="match status" value="3"/>
</dbReference>
<dbReference type="GO" id="GO:0005886">
    <property type="term" value="C:plasma membrane"/>
    <property type="evidence" value="ECO:0007669"/>
    <property type="project" value="TreeGrafter"/>
</dbReference>
<feature type="domain" description="Ig-like" evidence="12">
    <location>
        <begin position="1622"/>
        <end position="1714"/>
    </location>
</feature>
<feature type="domain" description="Ig-like" evidence="12">
    <location>
        <begin position="1400"/>
        <end position="1491"/>
    </location>
</feature>
<evidence type="ECO:0000256" key="6">
    <source>
        <dbReference type="ARBA" id="ARBA00022989"/>
    </source>
</evidence>
<feature type="domain" description="Ig-like" evidence="12">
    <location>
        <begin position="1113"/>
        <end position="1203"/>
    </location>
</feature>
<keyword evidence="5" id="KW-0130">Cell adhesion</keyword>
<feature type="transmembrane region" description="Helical" evidence="11">
    <location>
        <begin position="1006"/>
        <end position="1025"/>
    </location>
</feature>
<evidence type="ECO:0000256" key="9">
    <source>
        <dbReference type="ARBA" id="ARBA00023319"/>
    </source>
</evidence>
<keyword evidence="7 11" id="KW-0472">Membrane</keyword>
<dbReference type="FunFam" id="2.60.40.10:FF:000311">
    <property type="entry name" value="Down syndrome cell adhesion molecule, isoform D"/>
    <property type="match status" value="1"/>
</dbReference>
<dbReference type="CDD" id="cd20958">
    <property type="entry name" value="IgI_5_Dscam"/>
    <property type="match status" value="1"/>
</dbReference>
<evidence type="ECO:0000256" key="11">
    <source>
        <dbReference type="SAM" id="Phobius"/>
    </source>
</evidence>
<dbReference type="CDD" id="cd20956">
    <property type="entry name" value="IgI_4_Dscam"/>
    <property type="match status" value="1"/>
</dbReference>
<feature type="domain" description="Fibronectin type-III" evidence="13">
    <location>
        <begin position="2222"/>
        <end position="2318"/>
    </location>
</feature>
<feature type="domain" description="Fibronectin type-III" evidence="13">
    <location>
        <begin position="2122"/>
        <end position="2218"/>
    </location>
</feature>
<evidence type="ECO:0000313" key="15">
    <source>
        <dbReference type="Proteomes" id="UP000027135"/>
    </source>
</evidence>
<evidence type="ECO:0000256" key="5">
    <source>
        <dbReference type="ARBA" id="ARBA00022889"/>
    </source>
</evidence>
<dbReference type="PROSITE" id="PS50853">
    <property type="entry name" value="FN3"/>
    <property type="match status" value="6"/>
</dbReference>
<feature type="domain" description="Ig-like" evidence="12">
    <location>
        <begin position="785"/>
        <end position="876"/>
    </location>
</feature>
<accession>A0A067QY81</accession>
<organism evidence="14 15">
    <name type="scientific">Zootermopsis nevadensis</name>
    <name type="common">Dampwood termite</name>
    <dbReference type="NCBI Taxonomy" id="136037"/>
    <lineage>
        <taxon>Eukaryota</taxon>
        <taxon>Metazoa</taxon>
        <taxon>Ecdysozoa</taxon>
        <taxon>Arthropoda</taxon>
        <taxon>Hexapoda</taxon>
        <taxon>Insecta</taxon>
        <taxon>Pterygota</taxon>
        <taxon>Neoptera</taxon>
        <taxon>Polyneoptera</taxon>
        <taxon>Dictyoptera</taxon>
        <taxon>Blattodea</taxon>
        <taxon>Blattoidea</taxon>
        <taxon>Termitoidae</taxon>
        <taxon>Termopsidae</taxon>
        <taxon>Zootermopsis</taxon>
    </lineage>
</organism>
<dbReference type="FunFam" id="2.60.40.10:FF:000498">
    <property type="entry name" value="Down syndrome cell adhesion molecule, isoform J"/>
    <property type="match status" value="1"/>
</dbReference>
<evidence type="ECO:0000259" key="13">
    <source>
        <dbReference type="PROSITE" id="PS50853"/>
    </source>
</evidence>
<dbReference type="FunFam" id="2.60.40.10:FF:000719">
    <property type="entry name" value="nephrin isoform X1"/>
    <property type="match status" value="1"/>
</dbReference>
<dbReference type="FunFam" id="2.60.40.10:FF:000324">
    <property type="entry name" value="Down syndrome cell adhesion molecule, isoform D"/>
    <property type="match status" value="1"/>
</dbReference>
<evidence type="ECO:0000256" key="4">
    <source>
        <dbReference type="ARBA" id="ARBA00022737"/>
    </source>
</evidence>
<dbReference type="Pfam" id="PF00041">
    <property type="entry name" value="fn3"/>
    <property type="match status" value="5"/>
</dbReference>
<dbReference type="Proteomes" id="UP000027135">
    <property type="component" value="Unassembled WGS sequence"/>
</dbReference>
<sequence>LLPTEPVGTKSPTFSTDDKSHSIVRFAGLGFTLLCPAQGYPVPVFSLLSGLLLLAVGVTKVSFVLSDSVGSEPPRLPPRGKSDILSKREMVQAVLLCEAQGHPLPAFSLPSKQVGSSDCWFSEPTGHTSPKVTGDGLNKQRTYHKNGIALLCDAQAFPPPIMRWYKFIDGTMRKQAVTLDDRVKQVSGTLIIKEARVDDSGKYLCVVNNSVGGESVETVLTVTAPLAANIEPTTQTVDFGRPAVFTCNFEGNPIKTISWLKDGKSLSHEESVLRIESVKKEDKGMYQCFIRNDQENAQASAELKLGGRFEPPQIRQAFKEETLQPGPSVFLKCIASGNPTPEITWELDGKKLSNSDRLQVGQYVTVNGDVVSHLNISSIHTNDGGLYKCIASSKVGSVEHAAKLNVYGLPFIRPMEKKAIVAGEMLIVTCPVAGYPIDTIVWERDGRVLPINRKQKVFPNGTLIIENVERLSDQATYTCVARNAQGYSARGTLEVQVMVLPSISPFSFGSSPLNSGVIAQLQCVVTYGDLPITISWVYPNNDHVNTIKVADRVSLLMISELNNKHSGNYTCIASNVSGRTTFTTPLVINVPPKILPFKFGDLPLNEGQLITVPCAVIEGDSPISLKWLFNRQSIPIHMRVIVVPLGERNMILSVGSVQAIHAGQYTCAAYNDAGTYEFTANMTVNVLPQILAFSFGNEPANAGDMTVVQCAVIKGDSPITISWFFNGVEFTPGYQGVLIGKMSQRISTLSIEAVRARHSGNYTCRASNAAGKTDHTAHLNVNVPPKILPFNFGERPLNEGELVTVPCAVVKGDAPVTLRWLFNGQKITPRMRITVVPLGVKNVILSVGSVQASHVGQYTCIAENRAGTYEYSANMTVNVTPQILPFSFGDEPANAGDMSVVHCAVIKGDFPITISWMFSGNEITPGYQGISLSKTNQRISTLSIEAVRAHHSGEYTCRARNAAGEMNYTAHLNVNGTTCIYKLHFLLFCYHFIIFFMLYLSYMERIIVNIVLCVAVLPHIIPFSLEEEVNTGDSLQLTCHVSKGDIPLQISWNFYGQELSSHLGISTTKIGDRTSFLTIASVMAGHSGNYTCRAQNPAGTVSYTTAVHVNVMPHIIPFDVEEEVNTGDSVQLNCHVSKGDKPLKITWNFHGEELSSHMGITTTKIGDRSSILTIVSVMAAHSGNYTCTAQNAAGTVSYTAMVHVNVSPSISAFTFGEKAVNAGQLVQQNCAVVEGDEPLNITWTLNGVNASTTLGIHVLKIGSRTSILTIESVRSYHGGNYTCTAANLAGSTHFTACLAVNVIPSISPFTFGKNAVNAGELVQQNCAVTKGDEPLNITWTLNGGDASSVSGIYVLKIGSKTSILTIESVRAYHGGNYTCTATNAAGLSQFTAHLAVNVLPSIAPFSFGDTAVNAGKIVQQNCLVMDGDEPLKITWTLNGGDASNSTGISVFKLGSRTSILTIESVRSYHIGNYTCTASNSAGSSSFTAILAVNGIHLPVYYIHPAYENASYLHEVLTCCDYISVVPSIAPFSFGENAVNAGQIVQQNCVVLTGDDPLSISWTFNGADASSSAGVYVLKIGSRTSILTIESVRSYHGGNYTCMAENSAGNASFTAHLAVNVIPQILPFTFGSEPINSGDFVMVNCAVVKGDSPLKITWLFSNDDFGTSGAVITQPSERHSTLTIGSVLANNAGKYTCIASNLAGIANYSSRLIVNVPPRWILEPTDKAFAQGSDAKVECKADGFPRPQVTWKRAAGETPGDYKDLKPNNPNIKVEDGTLTINNIQKTNEGYYLCEAVNGIGSGLSAVILISVQAPPHFEIKLRNQTSRRGEPTVLQCEARGEKPIGIRWNMNNKRLDPKTDTRQYTMREEILPNGVLSDLSIKQTERTDSALFTCEATNAFGIDDTSINLIIQEVPEVPYGLRVLDKSGRSVQLSWAAPYDGNSPIKRYLIEYKISRGTWEADIDRVLVPGQQTVAGVFNLRPATTYHLRIVAENEIGTSEPSDTVPIITAEEAPGGPATAVKVEAEDQHTLKISWKPPERDQWNGEILGYYVGYKLASSDKPYLFETVEFSKEEGKEHHLQISNLKTYTQYSVVVQAFNKVGPGPMSEETRQYTAEGIPEQPPQDTTCTTLTSQTIRVSWVSPPLTAANGIIKGYKVIYGPSDTWYDENSKDTKITSSSETILHGLKKYTNYSMQVLAFTSGGDGVRSAPIHCQTEQDVPEAPSAVKALVMSGDSILVSWKPPEQPNGIVSQYTVYVREDSEEAKDEEPKGTKVPPFQMSFEASDLKKKERYEFWVTASTIIGEGQPSKPVSLSPSNRVPAKIASFDDSFTATYKEDVKLPCLAVGIPAPDIQWKVKGVAFQQDDHIRQLPDGSLFIKSVTRQDAGEYSCSVENSFGHDTVTHQLIVHAPPHSPQVSLTSMTTNSITMKLRPHFTDTAPLHGYTVHYKPEFGDWETVQVSNQAQKYTVENLWCGSRYQVYVTGYNSIGTGEPSDILNTRTKGSKPVIPEAGRFIEVSTNSITLHLSAWSDGGCPMLYFVVEHKKKLQTEWNQVSNNVKPGGNFVVLDLDPANWYHLRVTAHNNAGFAVAEYEFATLTITGGTIAPAREIPEQGANSPIHIFLSNLKLVVPVASAILVIILAVVVICVLRGKSSHQKGKHHLYVVGTIAPPEQDNTSVNQYFPWVPEWLDLNIVVPIGATVVVIIVGVVVICVALSRRSRGPEQTRLRDDVVYNQSAGGNSTMDKRRPDLRDELGYIAPPNRKLPPVPGSNYNTCDRIKRGTVISHSGSFRSHATWDPRHPRHIHFYALAFCFTIPGMEDEICPYATFHLLGFREEMDPNKAMQFQTFPHQNGHERTHSGTIGPMGPSGMAGNGHIHQRSGSQSMPRANGRYSRVGNQNGPANCVPGPEYDDPANCAPEEDQYGSQYGQYGAPYDHYGSRGSVSRRSVGSARNLPLSGSPEPPPPPPRNHDPNSSSFNDSKESNEISEAECDRDQLVNRNYGGEQRLH</sequence>
<feature type="transmembrane region" description="Helical" evidence="11">
    <location>
        <begin position="2627"/>
        <end position="2648"/>
    </location>
</feature>
<dbReference type="Pfam" id="PF13927">
    <property type="entry name" value="Ig_3"/>
    <property type="match status" value="14"/>
</dbReference>
<feature type="compositionally biased region" description="Low complexity" evidence="10">
    <location>
        <begin position="2938"/>
        <end position="2958"/>
    </location>
</feature>
<feature type="domain" description="Fibronectin type-III" evidence="13">
    <location>
        <begin position="1917"/>
        <end position="2012"/>
    </location>
</feature>
<dbReference type="GO" id="GO:0098632">
    <property type="term" value="F:cell-cell adhesion mediator activity"/>
    <property type="evidence" value="ECO:0007669"/>
    <property type="project" value="TreeGrafter"/>
</dbReference>
<dbReference type="eggNOG" id="KOG3510">
    <property type="taxonomic scope" value="Eukaryota"/>
</dbReference>
<feature type="domain" description="Ig-like" evidence="12">
    <location>
        <begin position="1208"/>
        <end position="1301"/>
    </location>
</feature>
<dbReference type="Gene3D" id="2.60.40.10">
    <property type="entry name" value="Immunoglobulins"/>
    <property type="match status" value="25"/>
</dbReference>